<dbReference type="PANTHER" id="PTHR37813">
    <property type="entry name" value="FELS-2 PROPHAGE PROTEIN"/>
    <property type="match status" value="1"/>
</dbReference>
<dbReference type="AlphaFoldDB" id="A0A5B9R253"/>
<proteinExistence type="predicted"/>
<keyword evidence="2" id="KW-0175">Coiled coil</keyword>
<keyword evidence="1" id="KW-1188">Viral release from host cell</keyword>
<name>A0A5B9R253_9BACT</name>
<feature type="coiled-coil region" evidence="2">
    <location>
        <begin position="753"/>
        <end position="857"/>
    </location>
</feature>
<evidence type="ECO:0000313" key="4">
    <source>
        <dbReference type="EMBL" id="QEG40423.1"/>
    </source>
</evidence>
<dbReference type="Proteomes" id="UP000325286">
    <property type="component" value="Chromosome"/>
</dbReference>
<dbReference type="EMBL" id="CP042914">
    <property type="protein sequence ID" value="QEG40423.1"/>
    <property type="molecule type" value="Genomic_DNA"/>
</dbReference>
<dbReference type="Pfam" id="PF10145">
    <property type="entry name" value="PhageMin_Tail"/>
    <property type="match status" value="1"/>
</dbReference>
<evidence type="ECO:0000259" key="3">
    <source>
        <dbReference type="Pfam" id="PF10145"/>
    </source>
</evidence>
<gene>
    <name evidence="4" type="ORF">UC8_24350</name>
</gene>
<sequence length="1004" mass="111046">MAIGPTVWKLVADPRKFTEGLTVTRRELAAARKVTEQMTTPQEKFGEQLSQLRSLLNKNTISVETYRRAEAALYAEQPKNVAAREATIKAEQKAASIREKTMTTERKLAREAKEAREALKAGTLTQAEYNRYRKELVAQMPSVIAAEAARNKQLLAARQIIHGVTTATERYRKNVLEARSALKRGDITRQQYLRHLQQLKRELPAVRREEERRRKLQQEAAAITSRMVSAEARHIAELRKLNEMLRRGYLSQGNYNRRVRELNAMLPRTESMLRRTGRAMLGMRMPPLSFAGYSVGIFGAVMATRSLITTNEAFEQSMASSLAITKDVSPQIRKEMELTARQVAYQTKFSTAEAGQAYYYLFSAGMDAAGALKAMPQVAKFAQAGMFDLAQATDLATDAQSALGLRSDDATKNLAGLARVTDVLVRGAQLANASVEEFSLALTNKAGPAARLVGKDIEEMVSVLAVYADQGLKAQVAGTAIAIVLRDLQTQAIKNADAWAKNKVAVFDAGGEMRKLADIITDLEKRMVGLSDQAKKELLLELGFSDKSMAFTTQLIGTSDQIRKYEEELRSAGNATQEVADKQIPALTAALERLKASWSLFSDGASELAAPFIDSMAGTKEEVGMLNTAFAKTLDLLEVFGMGWDLASLGVKALMNPLASVNMMILVGKAYVHDWLYSLGLVSGQTRLAVLGEIEEFKRENKAFLDETDTIIDGLSEKFMAPQSAGEKYLESLRRMREPLDSAQGVNGPDEADQAAQKELSRLAAEREAAETAAEAVAKARDDQANAARDRVEQTKKLIDTMKEEVATYGMSAEQKRIHRMMALGASTEEIAQVKKLQAELAKLRKEEAERARIQQALESTKTPEEKRAEKIQEIRGWLQRGMVTMVDAMKLMKQVREEFEKPLTLGTVDGIDAVKFGSAEMVRSVAARRQQLLLERQQAAREAKVNQPMRQPPRREVTIHTEVVPALQNDGTEGKESNRLLTSINDGIRVLVDKIPALSGSDI</sequence>
<evidence type="ECO:0000256" key="1">
    <source>
        <dbReference type="ARBA" id="ARBA00022612"/>
    </source>
</evidence>
<dbReference type="InterPro" id="IPR010090">
    <property type="entry name" value="Phage_tape_meas"/>
</dbReference>
<evidence type="ECO:0000256" key="2">
    <source>
        <dbReference type="SAM" id="Coils"/>
    </source>
</evidence>
<feature type="coiled-coil region" evidence="2">
    <location>
        <begin position="189"/>
        <end position="233"/>
    </location>
</feature>
<accession>A0A5B9R253</accession>
<dbReference type="RefSeq" id="WP_068130915.1">
    <property type="nucleotide sequence ID" value="NZ_CP042914.1"/>
</dbReference>
<keyword evidence="5" id="KW-1185">Reference proteome</keyword>
<dbReference type="PANTHER" id="PTHR37813:SF1">
    <property type="entry name" value="FELS-2 PROPHAGE PROTEIN"/>
    <property type="match status" value="1"/>
</dbReference>
<evidence type="ECO:0000313" key="5">
    <source>
        <dbReference type="Proteomes" id="UP000325286"/>
    </source>
</evidence>
<dbReference type="KEGG" id="rul:UC8_24350"/>
<dbReference type="NCBIfam" id="TIGR01760">
    <property type="entry name" value="tape_meas_TP901"/>
    <property type="match status" value="1"/>
</dbReference>
<feature type="domain" description="Phage tail tape measure protein" evidence="3">
    <location>
        <begin position="339"/>
        <end position="541"/>
    </location>
</feature>
<reference evidence="4 5" key="1">
    <citation type="submission" date="2019-08" db="EMBL/GenBank/DDBJ databases">
        <title>Deep-cultivation of Planctomycetes and their phenomic and genomic characterization uncovers novel biology.</title>
        <authorList>
            <person name="Wiegand S."/>
            <person name="Jogler M."/>
            <person name="Boedeker C."/>
            <person name="Pinto D."/>
            <person name="Vollmers J."/>
            <person name="Rivas-Marin E."/>
            <person name="Kohn T."/>
            <person name="Peeters S.H."/>
            <person name="Heuer A."/>
            <person name="Rast P."/>
            <person name="Oberbeckmann S."/>
            <person name="Bunk B."/>
            <person name="Jeske O."/>
            <person name="Meyerdierks A."/>
            <person name="Storesund J.E."/>
            <person name="Kallscheuer N."/>
            <person name="Luecker S."/>
            <person name="Lage O.M."/>
            <person name="Pohl T."/>
            <person name="Merkel B.J."/>
            <person name="Hornburger P."/>
            <person name="Mueller R.-W."/>
            <person name="Bruemmer F."/>
            <person name="Labrenz M."/>
            <person name="Spormann A.M."/>
            <person name="Op den Camp H."/>
            <person name="Overmann J."/>
            <person name="Amann R."/>
            <person name="Jetten M.S.M."/>
            <person name="Mascher T."/>
            <person name="Medema M.H."/>
            <person name="Devos D.P."/>
            <person name="Kaster A.-K."/>
            <person name="Ovreas L."/>
            <person name="Rohde M."/>
            <person name="Galperin M.Y."/>
            <person name="Jogler C."/>
        </authorList>
    </citation>
    <scope>NUCLEOTIDE SEQUENCE [LARGE SCALE GENOMIC DNA]</scope>
    <source>
        <strain evidence="4 5">UC8</strain>
    </source>
</reference>
<protein>
    <submittedName>
        <fullName evidence="4">Phage-related minor tail protein</fullName>
    </submittedName>
</protein>
<organism evidence="4 5">
    <name type="scientific">Roseimaritima ulvae</name>
    <dbReference type="NCBI Taxonomy" id="980254"/>
    <lineage>
        <taxon>Bacteria</taxon>
        <taxon>Pseudomonadati</taxon>
        <taxon>Planctomycetota</taxon>
        <taxon>Planctomycetia</taxon>
        <taxon>Pirellulales</taxon>
        <taxon>Pirellulaceae</taxon>
        <taxon>Roseimaritima</taxon>
    </lineage>
</organism>